<proteinExistence type="predicted"/>
<organism evidence="5 6">
    <name type="scientific">Uabimicrobium amorphum</name>
    <dbReference type="NCBI Taxonomy" id="2596890"/>
    <lineage>
        <taxon>Bacteria</taxon>
        <taxon>Pseudomonadati</taxon>
        <taxon>Planctomycetota</taxon>
        <taxon>Candidatus Uabimicrobiia</taxon>
        <taxon>Candidatus Uabimicrobiales</taxon>
        <taxon>Candidatus Uabimicrobiaceae</taxon>
        <taxon>Candidatus Uabimicrobium</taxon>
    </lineage>
</organism>
<keyword evidence="2" id="KW-0378">Hydrolase</keyword>
<dbReference type="InterPro" id="IPR036264">
    <property type="entry name" value="Bact_exopeptidase_dim_dom"/>
</dbReference>
<keyword evidence="5" id="KW-0121">Carboxypeptidase</keyword>
<dbReference type="GO" id="GO:0004180">
    <property type="term" value="F:carboxypeptidase activity"/>
    <property type="evidence" value="ECO:0007669"/>
    <property type="project" value="UniProtKB-KW"/>
</dbReference>
<dbReference type="InterPro" id="IPR002933">
    <property type="entry name" value="Peptidase_M20"/>
</dbReference>
<dbReference type="KEGG" id="uam:UABAM_02587"/>
<keyword evidence="6" id="KW-1185">Reference proteome</keyword>
<dbReference type="Gene3D" id="3.30.70.360">
    <property type="match status" value="1"/>
</dbReference>
<evidence type="ECO:0000256" key="2">
    <source>
        <dbReference type="ARBA" id="ARBA00022801"/>
    </source>
</evidence>
<dbReference type="PANTHER" id="PTHR43808:SF9">
    <property type="entry name" value="BLL0789 PROTEIN"/>
    <property type="match status" value="1"/>
</dbReference>
<dbReference type="SUPFAM" id="SSF55031">
    <property type="entry name" value="Bacterial exopeptidase dimerisation domain"/>
    <property type="match status" value="1"/>
</dbReference>
<dbReference type="RefSeq" id="WP_151968401.1">
    <property type="nucleotide sequence ID" value="NZ_AP019860.1"/>
</dbReference>
<protein>
    <submittedName>
        <fullName evidence="5">Carboxypeptidase</fullName>
    </submittedName>
</protein>
<keyword evidence="5" id="KW-0645">Protease</keyword>
<dbReference type="InterPro" id="IPR011650">
    <property type="entry name" value="Peptidase_M20_dimer"/>
</dbReference>
<evidence type="ECO:0000256" key="1">
    <source>
        <dbReference type="ARBA" id="ARBA00022723"/>
    </source>
</evidence>
<name>A0A5S9IMF8_UABAM</name>
<evidence type="ECO:0000313" key="5">
    <source>
        <dbReference type="EMBL" id="BBM84231.1"/>
    </source>
</evidence>
<dbReference type="AlphaFoldDB" id="A0A5S9IMF8"/>
<dbReference type="GO" id="GO:0046872">
    <property type="term" value="F:metal ion binding"/>
    <property type="evidence" value="ECO:0007669"/>
    <property type="project" value="UniProtKB-KW"/>
</dbReference>
<dbReference type="PIRSF" id="PIRSF037238">
    <property type="entry name" value="Carboxypeptidase_G2"/>
    <property type="match status" value="1"/>
</dbReference>
<sequence length="386" mass="42111">MNHVEKIAAHLQQSQNKMVDFLQKLACSESPSTEPQSQQEVFQILTEKLEGIGFRVEILPSKTTGGNLLAVPKDFAEGQPYQMLIGHCDTVWPIDTIKEMPVEVKDNILYGPGTYDMKGGLTQMLFALETLRDLQLDLDVAPMVFINSDEEIGSEESTELIANYAKNADRVFVLEPSLGAEGKLKTSRKGVGHFRVKVKGKAAHAGLDPQAGVSAIVELSMIVQKLFAMNDYERGISVNVGMIEGGVRPNVIAPESSAVIDVRVPTPEDAKMVEEEILNLQPSREDVIVEVEGRIGRAPMEQTKRNQVLWMRAQQAAQVLGIEIEQGCAGGGSDGNTTSLYTATLDGLGCVGDGAHATHEHIRIDKLWERTALLSLLLLDAPTNKN</sequence>
<dbReference type="InterPro" id="IPR050072">
    <property type="entry name" value="Peptidase_M20A"/>
</dbReference>
<feature type="domain" description="Peptidase M20 dimerisation" evidence="4">
    <location>
        <begin position="187"/>
        <end position="278"/>
    </location>
</feature>
<dbReference type="InterPro" id="IPR017150">
    <property type="entry name" value="Pept_M20_glutamate_carboxypep"/>
</dbReference>
<accession>A0A5S9IMF8</accession>
<reference evidence="5 6" key="1">
    <citation type="submission" date="2019-08" db="EMBL/GenBank/DDBJ databases">
        <title>Complete genome sequence of Candidatus Uab amorphum.</title>
        <authorList>
            <person name="Shiratori T."/>
            <person name="Suzuki S."/>
            <person name="Kakizawa Y."/>
            <person name="Ishida K."/>
        </authorList>
    </citation>
    <scope>NUCLEOTIDE SEQUENCE [LARGE SCALE GENOMIC DNA]</scope>
    <source>
        <strain evidence="5 6">SRT547</strain>
    </source>
</reference>
<evidence type="ECO:0000313" key="6">
    <source>
        <dbReference type="Proteomes" id="UP000326354"/>
    </source>
</evidence>
<dbReference type="Gene3D" id="3.40.630.10">
    <property type="entry name" value="Zn peptidases"/>
    <property type="match status" value="1"/>
</dbReference>
<dbReference type="CDD" id="cd03885">
    <property type="entry name" value="M20_CPDG2"/>
    <property type="match status" value="1"/>
</dbReference>
<dbReference type="PANTHER" id="PTHR43808">
    <property type="entry name" value="ACETYLORNITHINE DEACETYLASE"/>
    <property type="match status" value="1"/>
</dbReference>
<keyword evidence="1" id="KW-0479">Metal-binding</keyword>
<gene>
    <name evidence="5" type="ORF">UABAM_02587</name>
</gene>
<dbReference type="SUPFAM" id="SSF53187">
    <property type="entry name" value="Zn-dependent exopeptidases"/>
    <property type="match status" value="1"/>
</dbReference>
<evidence type="ECO:0000259" key="4">
    <source>
        <dbReference type="Pfam" id="PF07687"/>
    </source>
</evidence>
<feature type="active site" evidence="3">
    <location>
        <position position="89"/>
    </location>
</feature>
<evidence type="ECO:0000256" key="3">
    <source>
        <dbReference type="PIRSR" id="PIRSR037238-1"/>
    </source>
</evidence>
<dbReference type="Pfam" id="PF07687">
    <property type="entry name" value="M20_dimer"/>
    <property type="match status" value="1"/>
</dbReference>
<dbReference type="EMBL" id="AP019860">
    <property type="protein sequence ID" value="BBM84231.1"/>
    <property type="molecule type" value="Genomic_DNA"/>
</dbReference>
<dbReference type="OrthoDB" id="9804934at2"/>
<dbReference type="Pfam" id="PF01546">
    <property type="entry name" value="Peptidase_M20"/>
    <property type="match status" value="1"/>
</dbReference>
<feature type="active site" description="Proton acceptor" evidence="3">
    <location>
        <position position="150"/>
    </location>
</feature>
<dbReference type="Proteomes" id="UP000326354">
    <property type="component" value="Chromosome"/>
</dbReference>